<keyword evidence="3" id="KW-0479">Metal-binding</keyword>
<feature type="signal peptide" evidence="6">
    <location>
        <begin position="1"/>
        <end position="24"/>
    </location>
</feature>
<accession>A0ABR7MHV3</accession>
<sequence length="201" mass="22296">MRVPVLFFFLGALSLLCSCRTDYADLPTFSTEHHLLQAVVEIPAGTNHIQQYDPATRTFRRVQRAGTDRVVEFLPYPGNLAFVPGTHTIPTKRYPQGQPLAALILAESQPAGTVLEILPIALLRLDEAGTPRQLLLAVPARPSLRILPGATTWAAVQRDYPHVRPMLEQWFRQTGTTAGSVRVAGWKDEQVAQQQVQEATH</sequence>
<evidence type="ECO:0000313" key="8">
    <source>
        <dbReference type="Proteomes" id="UP000622017"/>
    </source>
</evidence>
<comment type="caution">
    <text evidence="7">The sequence shown here is derived from an EMBL/GenBank/DDBJ whole genome shotgun (WGS) entry which is preliminary data.</text>
</comment>
<dbReference type="PROSITE" id="PS51257">
    <property type="entry name" value="PROKAR_LIPOPROTEIN"/>
    <property type="match status" value="1"/>
</dbReference>
<keyword evidence="6" id="KW-0732">Signal</keyword>
<evidence type="ECO:0000256" key="3">
    <source>
        <dbReference type="ARBA" id="ARBA00022723"/>
    </source>
</evidence>
<keyword evidence="5" id="KW-0460">Magnesium</keyword>
<keyword evidence="4" id="KW-0378">Hydrolase</keyword>
<dbReference type="Proteomes" id="UP000622017">
    <property type="component" value="Unassembled WGS sequence"/>
</dbReference>
<keyword evidence="8" id="KW-1185">Reference proteome</keyword>
<evidence type="ECO:0000256" key="4">
    <source>
        <dbReference type="ARBA" id="ARBA00022801"/>
    </source>
</evidence>
<evidence type="ECO:0000313" key="7">
    <source>
        <dbReference type="EMBL" id="MBC6610646.1"/>
    </source>
</evidence>
<evidence type="ECO:0000256" key="6">
    <source>
        <dbReference type="SAM" id="SignalP"/>
    </source>
</evidence>
<evidence type="ECO:0000256" key="5">
    <source>
        <dbReference type="ARBA" id="ARBA00022842"/>
    </source>
</evidence>
<dbReference type="InterPro" id="IPR036649">
    <property type="entry name" value="Pyrophosphatase_sf"/>
</dbReference>
<dbReference type="SUPFAM" id="SSF50324">
    <property type="entry name" value="Inorganic pyrophosphatase"/>
    <property type="match status" value="1"/>
</dbReference>
<dbReference type="RefSeq" id="WP_187318944.1">
    <property type="nucleotide sequence ID" value="NZ_JACSCY010000004.1"/>
</dbReference>
<feature type="chain" id="PRO_5045911211" description="inorganic diphosphatase" evidence="6">
    <location>
        <begin position="25"/>
        <end position="201"/>
    </location>
</feature>
<gene>
    <name evidence="7" type="ORF">H8B15_06915</name>
</gene>
<comment type="cofactor">
    <cofactor evidence="1">
        <name>Mg(2+)</name>
        <dbReference type="ChEBI" id="CHEBI:18420"/>
    </cofactor>
</comment>
<protein>
    <recommendedName>
        <fullName evidence="2">inorganic diphosphatase</fullName>
        <ecNumber evidence="2">3.6.1.1</ecNumber>
    </recommendedName>
</protein>
<organism evidence="7 8">
    <name type="scientific">Hymenobacter citatus</name>
    <dbReference type="NCBI Taxonomy" id="2763506"/>
    <lineage>
        <taxon>Bacteria</taxon>
        <taxon>Pseudomonadati</taxon>
        <taxon>Bacteroidota</taxon>
        <taxon>Cytophagia</taxon>
        <taxon>Cytophagales</taxon>
        <taxon>Hymenobacteraceae</taxon>
        <taxon>Hymenobacter</taxon>
    </lineage>
</organism>
<evidence type="ECO:0000256" key="1">
    <source>
        <dbReference type="ARBA" id="ARBA00001946"/>
    </source>
</evidence>
<dbReference type="Gene3D" id="3.90.80.10">
    <property type="entry name" value="Inorganic pyrophosphatase"/>
    <property type="match status" value="1"/>
</dbReference>
<proteinExistence type="predicted"/>
<dbReference type="Pfam" id="PF00719">
    <property type="entry name" value="Pyrophosphatase"/>
    <property type="match status" value="1"/>
</dbReference>
<reference evidence="7 8" key="1">
    <citation type="submission" date="2020-08" db="EMBL/GenBank/DDBJ databases">
        <title>Hymenobacter sp.</title>
        <authorList>
            <person name="Kim M.K."/>
        </authorList>
    </citation>
    <scope>NUCLEOTIDE SEQUENCE [LARGE SCALE GENOMIC DNA]</scope>
    <source>
        <strain evidence="7 8">BT507</strain>
    </source>
</reference>
<evidence type="ECO:0000256" key="2">
    <source>
        <dbReference type="ARBA" id="ARBA00012146"/>
    </source>
</evidence>
<name>A0ABR7MHV3_9BACT</name>
<dbReference type="EMBL" id="JACSCY010000004">
    <property type="protein sequence ID" value="MBC6610646.1"/>
    <property type="molecule type" value="Genomic_DNA"/>
</dbReference>
<dbReference type="InterPro" id="IPR008162">
    <property type="entry name" value="Pyrophosphatase"/>
</dbReference>
<dbReference type="EC" id="3.6.1.1" evidence="2"/>